<dbReference type="Pfam" id="PF12975">
    <property type="entry name" value="DUF3859"/>
    <property type="match status" value="1"/>
</dbReference>
<evidence type="ECO:0000313" key="4">
    <source>
        <dbReference type="Proteomes" id="UP000199478"/>
    </source>
</evidence>
<organism evidence="3 4">
    <name type="scientific">Yoonia tamlensis</name>
    <dbReference type="NCBI Taxonomy" id="390270"/>
    <lineage>
        <taxon>Bacteria</taxon>
        <taxon>Pseudomonadati</taxon>
        <taxon>Pseudomonadota</taxon>
        <taxon>Alphaproteobacteria</taxon>
        <taxon>Rhodobacterales</taxon>
        <taxon>Paracoccaceae</taxon>
        <taxon>Yoonia</taxon>
    </lineage>
</organism>
<accession>A0A1I6HR08</accession>
<dbReference type="AlphaFoldDB" id="A0A1I6HR08"/>
<evidence type="ECO:0000256" key="1">
    <source>
        <dbReference type="SAM" id="SignalP"/>
    </source>
</evidence>
<name>A0A1I6HR08_9RHOB</name>
<sequence length="179" mass="18776">MKHWLAIFSLITLPFAGQAAPDMVSSEIAAIEFGILCAPEAVSTSPAPNTLAGITHVIGDSPQFVANSQIVPAAFGVGFGVRSRARRAEGLDNVTIVITHPPMGDNGTTVQSYTTGIGGGGDGSFSFYQFDYAYELQTGPWSFTALRNGKPLYAVSFEVVAPETLPELAGVCGYVDLLS</sequence>
<dbReference type="Proteomes" id="UP000199478">
    <property type="component" value="Unassembled WGS sequence"/>
</dbReference>
<dbReference type="Gene3D" id="2.60.40.2390">
    <property type="match status" value="1"/>
</dbReference>
<dbReference type="RefSeq" id="WP_090201506.1">
    <property type="nucleotide sequence ID" value="NZ_FOYP01000002.1"/>
</dbReference>
<evidence type="ECO:0000259" key="2">
    <source>
        <dbReference type="Pfam" id="PF12975"/>
    </source>
</evidence>
<dbReference type="STRING" id="390270.SAMN04488005_2968"/>
<reference evidence="4" key="1">
    <citation type="submission" date="2016-10" db="EMBL/GenBank/DDBJ databases">
        <authorList>
            <person name="Varghese N."/>
            <person name="Submissions S."/>
        </authorList>
    </citation>
    <scope>NUCLEOTIDE SEQUENCE [LARGE SCALE GENOMIC DNA]</scope>
    <source>
        <strain evidence="4">DSM 26879</strain>
    </source>
</reference>
<dbReference type="OrthoDB" id="7864302at2"/>
<feature type="signal peptide" evidence="1">
    <location>
        <begin position="1"/>
        <end position="19"/>
    </location>
</feature>
<gene>
    <name evidence="3" type="ORF">SAMN04488005_2968</name>
</gene>
<feature type="chain" id="PRO_5011607540" description="DUF3859 domain-containing protein" evidence="1">
    <location>
        <begin position="20"/>
        <end position="179"/>
    </location>
</feature>
<dbReference type="EMBL" id="FOYP01000002">
    <property type="protein sequence ID" value="SFR56883.1"/>
    <property type="molecule type" value="Genomic_DNA"/>
</dbReference>
<keyword evidence="4" id="KW-1185">Reference proteome</keyword>
<protein>
    <recommendedName>
        <fullName evidence="2">DUF3859 domain-containing protein</fullName>
    </recommendedName>
</protein>
<feature type="domain" description="DUF3859" evidence="2">
    <location>
        <begin position="27"/>
        <end position="159"/>
    </location>
</feature>
<dbReference type="InterPro" id="IPR024331">
    <property type="entry name" value="DUF3859"/>
</dbReference>
<keyword evidence="1" id="KW-0732">Signal</keyword>
<evidence type="ECO:0000313" key="3">
    <source>
        <dbReference type="EMBL" id="SFR56883.1"/>
    </source>
</evidence>
<proteinExistence type="predicted"/>